<gene>
    <name evidence="6" type="ORF">K7432_014135</name>
</gene>
<evidence type="ECO:0000259" key="5">
    <source>
        <dbReference type="Pfam" id="PF08100"/>
    </source>
</evidence>
<dbReference type="InterPro" id="IPR036388">
    <property type="entry name" value="WH-like_DNA-bd_sf"/>
</dbReference>
<evidence type="ECO:0000256" key="1">
    <source>
        <dbReference type="ARBA" id="ARBA00022603"/>
    </source>
</evidence>
<dbReference type="SUPFAM" id="SSF46785">
    <property type="entry name" value="Winged helix' DNA-binding domain"/>
    <property type="match status" value="1"/>
</dbReference>
<reference evidence="6 7" key="1">
    <citation type="submission" date="2023-04" db="EMBL/GenBank/DDBJ databases">
        <title>Genome of Basidiobolus ranarum AG-B5.</title>
        <authorList>
            <person name="Stajich J.E."/>
            <person name="Carter-House D."/>
            <person name="Gryganskyi A."/>
        </authorList>
    </citation>
    <scope>NUCLEOTIDE SEQUENCE [LARGE SCALE GENOMIC DNA]</scope>
    <source>
        <strain evidence="6 7">AG-B5</strain>
    </source>
</reference>
<dbReference type="InterPro" id="IPR012967">
    <property type="entry name" value="COMT_dimerisation"/>
</dbReference>
<dbReference type="InterPro" id="IPR036390">
    <property type="entry name" value="WH_DNA-bd_sf"/>
</dbReference>
<accession>A0ABR2VPV8</accession>
<keyword evidence="7" id="KW-1185">Reference proteome</keyword>
<comment type="caution">
    <text evidence="6">The sequence shown here is derived from an EMBL/GenBank/DDBJ whole genome shotgun (WGS) entry which is preliminary data.</text>
</comment>
<evidence type="ECO:0008006" key="8">
    <source>
        <dbReference type="Google" id="ProtNLM"/>
    </source>
</evidence>
<protein>
    <recommendedName>
        <fullName evidence="8">O-methyltransferase</fullName>
    </recommendedName>
</protein>
<dbReference type="Pfam" id="PF08100">
    <property type="entry name" value="Dimerisation"/>
    <property type="match status" value="1"/>
</dbReference>
<dbReference type="PANTHER" id="PTHR43712">
    <property type="entry name" value="PUTATIVE (AFU_ORTHOLOGUE AFUA_4G14580)-RELATED"/>
    <property type="match status" value="1"/>
</dbReference>
<keyword evidence="2" id="KW-0808">Transferase</keyword>
<dbReference type="InterPro" id="IPR016461">
    <property type="entry name" value="COMT-like"/>
</dbReference>
<evidence type="ECO:0000313" key="6">
    <source>
        <dbReference type="EMBL" id="KAK9692937.1"/>
    </source>
</evidence>
<evidence type="ECO:0000259" key="4">
    <source>
        <dbReference type="Pfam" id="PF00891"/>
    </source>
</evidence>
<evidence type="ECO:0000256" key="3">
    <source>
        <dbReference type="ARBA" id="ARBA00022691"/>
    </source>
</evidence>
<sequence>MPHTDICIPSTSKKELQQLLLKLASQLTDLSEEVDDLLPDPNPDADFSQLRPFEQYFKYIAISQDLEKLNSLLLPPYHRVMQHIGSFIETKAIYIICKFKIPDLLHTQPMPIDVIAKKVGLKLDLLAALMRMLIGLGYFIEIPEPGSQMFANNTFSNVLRQYHPNSVRCRALYWGEEWYRSMGQANEFPLEGSTDIPFQKVYGMDFWSWLDQPENEEKRHSFEGGMISQDSLVTCGLLEDYDWDRHNGQMIVDIGSGVGAFSYKLHKRYPELNGILLDRPEVIKDAKMIWAKDHKKLLDKVQFQGGNFFEAIPSGHDVYFMRFVLHDWHNKECQQILSNVRKAIPPNGTLLIADTIIEDPPGDRLAQQMN</sequence>
<feature type="non-terminal residue" evidence="6">
    <location>
        <position position="370"/>
    </location>
</feature>
<dbReference type="InterPro" id="IPR001077">
    <property type="entry name" value="COMT_C"/>
</dbReference>
<evidence type="ECO:0000256" key="2">
    <source>
        <dbReference type="ARBA" id="ARBA00022679"/>
    </source>
</evidence>
<dbReference type="Gene3D" id="1.10.10.10">
    <property type="entry name" value="Winged helix-like DNA-binding domain superfamily/Winged helix DNA-binding domain"/>
    <property type="match status" value="1"/>
</dbReference>
<keyword evidence="1" id="KW-0489">Methyltransferase</keyword>
<keyword evidence="3" id="KW-0949">S-adenosyl-L-methionine</keyword>
<dbReference type="PANTHER" id="PTHR43712:SF2">
    <property type="entry name" value="O-METHYLTRANSFERASE CICE"/>
    <property type="match status" value="1"/>
</dbReference>
<dbReference type="PROSITE" id="PS51683">
    <property type="entry name" value="SAM_OMT_II"/>
    <property type="match status" value="1"/>
</dbReference>
<feature type="domain" description="O-methyltransferase dimerisation" evidence="5">
    <location>
        <begin position="81"/>
        <end position="159"/>
    </location>
</feature>
<dbReference type="SUPFAM" id="SSF53335">
    <property type="entry name" value="S-adenosyl-L-methionine-dependent methyltransferases"/>
    <property type="match status" value="1"/>
</dbReference>
<dbReference type="Gene3D" id="3.40.50.150">
    <property type="entry name" value="Vaccinia Virus protein VP39"/>
    <property type="match status" value="1"/>
</dbReference>
<evidence type="ECO:0000313" key="7">
    <source>
        <dbReference type="Proteomes" id="UP001479436"/>
    </source>
</evidence>
<organism evidence="6 7">
    <name type="scientific">Basidiobolus ranarum</name>
    <dbReference type="NCBI Taxonomy" id="34480"/>
    <lineage>
        <taxon>Eukaryota</taxon>
        <taxon>Fungi</taxon>
        <taxon>Fungi incertae sedis</taxon>
        <taxon>Zoopagomycota</taxon>
        <taxon>Entomophthoromycotina</taxon>
        <taxon>Basidiobolomycetes</taxon>
        <taxon>Basidiobolales</taxon>
        <taxon>Basidiobolaceae</taxon>
        <taxon>Basidiobolus</taxon>
    </lineage>
</organism>
<feature type="domain" description="O-methyltransferase C-terminal" evidence="4">
    <location>
        <begin position="191"/>
        <end position="369"/>
    </location>
</feature>
<dbReference type="CDD" id="cd02440">
    <property type="entry name" value="AdoMet_MTases"/>
    <property type="match status" value="1"/>
</dbReference>
<dbReference type="Proteomes" id="UP001479436">
    <property type="component" value="Unassembled WGS sequence"/>
</dbReference>
<name>A0ABR2VPV8_9FUNG</name>
<proteinExistence type="predicted"/>
<dbReference type="EMBL" id="JASJQH010008403">
    <property type="protein sequence ID" value="KAK9692937.1"/>
    <property type="molecule type" value="Genomic_DNA"/>
</dbReference>
<dbReference type="Pfam" id="PF00891">
    <property type="entry name" value="Methyltransf_2"/>
    <property type="match status" value="1"/>
</dbReference>
<dbReference type="InterPro" id="IPR029063">
    <property type="entry name" value="SAM-dependent_MTases_sf"/>
</dbReference>